<dbReference type="PROSITE" id="PS50943">
    <property type="entry name" value="HTH_CROC1"/>
    <property type="match status" value="1"/>
</dbReference>
<dbReference type="InterPro" id="IPR010982">
    <property type="entry name" value="Lambda_DNA-bd_dom_sf"/>
</dbReference>
<evidence type="ECO:0000313" key="3">
    <source>
        <dbReference type="Proteomes" id="UP000646579"/>
    </source>
</evidence>
<evidence type="ECO:0000313" key="2">
    <source>
        <dbReference type="EMBL" id="GHA18353.1"/>
    </source>
</evidence>
<proteinExistence type="predicted"/>
<dbReference type="Gene3D" id="1.10.260.40">
    <property type="entry name" value="lambda repressor-like DNA-binding domains"/>
    <property type="match status" value="1"/>
</dbReference>
<dbReference type="InterPro" id="IPR001387">
    <property type="entry name" value="Cro/C1-type_HTH"/>
</dbReference>
<accession>A0A918S148</accession>
<gene>
    <name evidence="2" type="ORF">GCM10007989_12060</name>
</gene>
<protein>
    <submittedName>
        <fullName evidence="2">Transcriptional regulator</fullName>
    </submittedName>
</protein>
<dbReference type="SMART" id="SM00530">
    <property type="entry name" value="HTH_XRE"/>
    <property type="match status" value="1"/>
</dbReference>
<comment type="caution">
    <text evidence="2">The sequence shown here is derived from an EMBL/GenBank/DDBJ whole genome shotgun (WGS) entry which is preliminary data.</text>
</comment>
<dbReference type="Pfam" id="PF01381">
    <property type="entry name" value="HTH_3"/>
    <property type="match status" value="1"/>
</dbReference>
<evidence type="ECO:0000259" key="1">
    <source>
        <dbReference type="PROSITE" id="PS50943"/>
    </source>
</evidence>
<keyword evidence="3" id="KW-1185">Reference proteome</keyword>
<reference evidence="2" key="2">
    <citation type="submission" date="2020-09" db="EMBL/GenBank/DDBJ databases">
        <authorList>
            <person name="Sun Q."/>
            <person name="Kim S."/>
        </authorList>
    </citation>
    <scope>NUCLEOTIDE SEQUENCE</scope>
    <source>
        <strain evidence="2">KCTC 32437</strain>
    </source>
</reference>
<dbReference type="CDD" id="cd00093">
    <property type="entry name" value="HTH_XRE"/>
    <property type="match status" value="1"/>
</dbReference>
<dbReference type="SUPFAM" id="SSF47413">
    <property type="entry name" value="lambda repressor-like DNA-binding domains"/>
    <property type="match status" value="1"/>
</dbReference>
<dbReference type="EMBL" id="BMZE01000001">
    <property type="protein sequence ID" value="GHA18353.1"/>
    <property type="molecule type" value="Genomic_DNA"/>
</dbReference>
<dbReference type="AlphaFoldDB" id="A0A918S148"/>
<dbReference type="GO" id="GO:0003677">
    <property type="term" value="F:DNA binding"/>
    <property type="evidence" value="ECO:0007669"/>
    <property type="project" value="InterPro"/>
</dbReference>
<name>A0A918S148_9HYPH</name>
<dbReference type="Proteomes" id="UP000646579">
    <property type="component" value="Unassembled WGS sequence"/>
</dbReference>
<feature type="domain" description="HTH cro/C1-type" evidence="1">
    <location>
        <begin position="25"/>
        <end position="80"/>
    </location>
</feature>
<organism evidence="2 3">
    <name type="scientific">Devosia pacifica</name>
    <dbReference type="NCBI Taxonomy" id="1335967"/>
    <lineage>
        <taxon>Bacteria</taxon>
        <taxon>Pseudomonadati</taxon>
        <taxon>Pseudomonadota</taxon>
        <taxon>Alphaproteobacteria</taxon>
        <taxon>Hyphomicrobiales</taxon>
        <taxon>Devosiaceae</taxon>
        <taxon>Devosia</taxon>
    </lineage>
</organism>
<reference evidence="2" key="1">
    <citation type="journal article" date="2014" name="Int. J. Syst. Evol. Microbiol.">
        <title>Complete genome sequence of Corynebacterium casei LMG S-19264T (=DSM 44701T), isolated from a smear-ripened cheese.</title>
        <authorList>
            <consortium name="US DOE Joint Genome Institute (JGI-PGF)"/>
            <person name="Walter F."/>
            <person name="Albersmeier A."/>
            <person name="Kalinowski J."/>
            <person name="Ruckert C."/>
        </authorList>
    </citation>
    <scope>NUCLEOTIDE SEQUENCE</scope>
    <source>
        <strain evidence="2">KCTC 32437</strain>
    </source>
</reference>
<sequence>MYAHPQQGKDNETVQELRREAGRWVRERREAARLSQRELAAAVGLEYYTFISQIESGRGRIPPDRYEAYARALKIDVRVFAKTLMRYYDPVTYGILFAEEDRKPRAEDESPNALQERLAKLESMVAKLAAR</sequence>